<evidence type="ECO:0000256" key="1">
    <source>
        <dbReference type="SAM" id="Phobius"/>
    </source>
</evidence>
<dbReference type="KEGG" id="dhd:Dhaf_3181"/>
<dbReference type="Proteomes" id="UP000007726">
    <property type="component" value="Chromosome"/>
</dbReference>
<gene>
    <name evidence="3" type="ordered locus">Dhaf_3181</name>
</gene>
<keyword evidence="1" id="KW-0472">Membrane</keyword>
<dbReference type="Gene3D" id="3.40.50.300">
    <property type="entry name" value="P-loop containing nucleotide triphosphate hydrolases"/>
    <property type="match status" value="1"/>
</dbReference>
<feature type="domain" description="ABC transporter" evidence="2">
    <location>
        <begin position="90"/>
        <end position="117"/>
    </location>
</feature>
<evidence type="ECO:0000313" key="3">
    <source>
        <dbReference type="EMBL" id="ACL21202.1"/>
    </source>
</evidence>
<keyword evidence="1" id="KW-1133">Transmembrane helix</keyword>
<feature type="transmembrane region" description="Helical" evidence="1">
    <location>
        <begin position="74"/>
        <end position="92"/>
    </location>
</feature>
<evidence type="ECO:0000259" key="2">
    <source>
        <dbReference type="Pfam" id="PF00005"/>
    </source>
</evidence>
<reference evidence="3 4" key="1">
    <citation type="journal article" date="2012" name="BMC Microbiol.">
        <title>Genome sequence of Desulfitobacterium hafniense DCB-2, a Gram-positive anaerobe capable of dehalogenation and metal reduction.</title>
        <authorList>
            <person name="Kim S.H."/>
            <person name="Harzman C."/>
            <person name="Davis J.K."/>
            <person name="Hutcheson R."/>
            <person name="Broderick J.B."/>
            <person name="Marsh T.L."/>
            <person name="Tiedje J.M."/>
        </authorList>
    </citation>
    <scope>NUCLEOTIDE SEQUENCE [LARGE SCALE GENOMIC DNA]</scope>
    <source>
        <strain evidence="4">DSM 10664 / DCB-2</strain>
    </source>
</reference>
<proteinExistence type="predicted"/>
<dbReference type="GO" id="GO:0016887">
    <property type="term" value="F:ATP hydrolysis activity"/>
    <property type="evidence" value="ECO:0007669"/>
    <property type="project" value="InterPro"/>
</dbReference>
<keyword evidence="1" id="KW-0812">Transmembrane</keyword>
<dbReference type="InterPro" id="IPR027417">
    <property type="entry name" value="P-loop_NTPase"/>
</dbReference>
<dbReference type="EMBL" id="CP001336">
    <property type="protein sequence ID" value="ACL21202.1"/>
    <property type="molecule type" value="Genomic_DNA"/>
</dbReference>
<dbReference type="HOGENOM" id="CLU_1675064_0_0_9"/>
<dbReference type="Pfam" id="PF00005">
    <property type="entry name" value="ABC_tran"/>
    <property type="match status" value="1"/>
</dbReference>
<dbReference type="RefSeq" id="WP_015944452.1">
    <property type="nucleotide sequence ID" value="NC_011830.1"/>
</dbReference>
<dbReference type="SUPFAM" id="SSF52540">
    <property type="entry name" value="P-loop containing nucleoside triphosphate hydrolases"/>
    <property type="match status" value="1"/>
</dbReference>
<dbReference type="InterPro" id="IPR003439">
    <property type="entry name" value="ABC_transporter-like_ATP-bd"/>
</dbReference>
<accession>B8G1E9</accession>
<dbReference type="AlphaFoldDB" id="B8G1E9"/>
<dbReference type="GO" id="GO:0005524">
    <property type="term" value="F:ATP binding"/>
    <property type="evidence" value="ECO:0007669"/>
    <property type="project" value="InterPro"/>
</dbReference>
<name>B8G1E9_DESHD</name>
<sequence length="157" mass="17955">MQKNMEAIDCVLAFLQKISLSNSSIRQYKILEKNWDGIRSIKVNPICGNFSSMPPRTTLCRLFGAGFFRTYKEYIGIFAAMWLVLVPSLLFGGEQQRIALARLFLKKCEIILADEPTGSLDAKNAQKIKRSGRKGYRTIEDPPRLWPCSEWIECPFT</sequence>
<protein>
    <submittedName>
        <fullName evidence="3">ABC-type antimicrobial peptide transport system ATPase component-like protein</fullName>
    </submittedName>
</protein>
<evidence type="ECO:0000313" key="4">
    <source>
        <dbReference type="Proteomes" id="UP000007726"/>
    </source>
</evidence>
<organism evidence="3 4">
    <name type="scientific">Desulfitobacterium hafniense (strain DSM 10664 / DCB-2)</name>
    <dbReference type="NCBI Taxonomy" id="272564"/>
    <lineage>
        <taxon>Bacteria</taxon>
        <taxon>Bacillati</taxon>
        <taxon>Bacillota</taxon>
        <taxon>Clostridia</taxon>
        <taxon>Eubacteriales</taxon>
        <taxon>Desulfitobacteriaceae</taxon>
        <taxon>Desulfitobacterium</taxon>
    </lineage>
</organism>